<reference evidence="3" key="1">
    <citation type="submission" date="2022-12" db="EMBL/GenBank/DDBJ databases">
        <authorList>
            <person name="Mo P."/>
        </authorList>
    </citation>
    <scope>NUCLEOTIDE SEQUENCE [LARGE SCALE GENOMIC DNA]</scope>
    <source>
        <strain evidence="3">HUAS 3-15</strain>
    </source>
</reference>
<evidence type="ECO:0000313" key="3">
    <source>
        <dbReference type="Proteomes" id="UP001212821"/>
    </source>
</evidence>
<dbReference type="RefSeq" id="WP_270147361.1">
    <property type="nucleotide sequence ID" value="NZ_CP115450.1"/>
</dbReference>
<dbReference type="Pfam" id="PF08388">
    <property type="entry name" value="GIIM"/>
    <property type="match status" value="1"/>
</dbReference>
<keyword evidence="3" id="KW-1185">Reference proteome</keyword>
<feature type="domain" description="Group II intron maturase-specific" evidence="1">
    <location>
        <begin position="20"/>
        <end position="56"/>
    </location>
</feature>
<organism evidence="2 3">
    <name type="scientific">Kitasatospora cathayae</name>
    <dbReference type="NCBI Taxonomy" id="3004092"/>
    <lineage>
        <taxon>Bacteria</taxon>
        <taxon>Bacillati</taxon>
        <taxon>Actinomycetota</taxon>
        <taxon>Actinomycetes</taxon>
        <taxon>Kitasatosporales</taxon>
        <taxon>Streptomycetaceae</taxon>
        <taxon>Kitasatospora</taxon>
    </lineage>
</organism>
<gene>
    <name evidence="2" type="ORF">O1G21_27305</name>
</gene>
<accession>A0ABY7Q956</accession>
<name>A0ABY7Q956_9ACTN</name>
<dbReference type="EMBL" id="CP115450">
    <property type="protein sequence ID" value="WBP89187.1"/>
    <property type="molecule type" value="Genomic_DNA"/>
</dbReference>
<sequence length="58" mass="6756">MRGLLLHPENTRLGGDEAAKLIRAQIRRWRLHLRSGRTPEQLAREINPVVRGWINYAV</sequence>
<dbReference type="InterPro" id="IPR013597">
    <property type="entry name" value="Mat_intron_G2"/>
</dbReference>
<evidence type="ECO:0000313" key="2">
    <source>
        <dbReference type="EMBL" id="WBP89187.1"/>
    </source>
</evidence>
<protein>
    <recommendedName>
        <fullName evidence="1">Group II intron maturase-specific domain-containing protein</fullName>
    </recommendedName>
</protein>
<proteinExistence type="predicted"/>
<evidence type="ECO:0000259" key="1">
    <source>
        <dbReference type="Pfam" id="PF08388"/>
    </source>
</evidence>
<dbReference type="Proteomes" id="UP001212821">
    <property type="component" value="Chromosome"/>
</dbReference>